<dbReference type="InterPro" id="IPR045854">
    <property type="entry name" value="NO2/SO3_Rdtase_4Fe4S_sf"/>
</dbReference>
<evidence type="ECO:0000256" key="1">
    <source>
        <dbReference type="ARBA" id="ARBA00022485"/>
    </source>
</evidence>
<keyword evidence="3" id="KW-0479">Metal-binding</keyword>
<dbReference type="InterPro" id="IPR006067">
    <property type="entry name" value="NO2/SO3_Rdtase_4Fe4S_dom"/>
</dbReference>
<dbReference type="PROSITE" id="PS00198">
    <property type="entry name" value="4FE4S_FER_1"/>
    <property type="match status" value="1"/>
</dbReference>
<keyword evidence="4" id="KW-0560">Oxidoreductase</keyword>
<dbReference type="PROSITE" id="PS51379">
    <property type="entry name" value="4FE4S_FER_2"/>
    <property type="match status" value="2"/>
</dbReference>
<dbReference type="EMBL" id="DF238840">
    <property type="protein sequence ID" value="GAF25154.1"/>
    <property type="molecule type" value="Genomic_DNA"/>
</dbReference>
<dbReference type="GO" id="GO:0016491">
    <property type="term" value="F:oxidoreductase activity"/>
    <property type="evidence" value="ECO:0007669"/>
    <property type="project" value="UniProtKB-KW"/>
</dbReference>
<sequence length="310" mass="33970">MRNSMRQVKPAMTNDYKDIDFNQLKKGGFIRQQGPDLFIMRLRSIGGHLTSRDLENIARLARKYGRGEVHLTTRQGVEIPGVRLADYQALIAEIQTLQLLPGACGPRIRSIVGCPGKEVCPNGVVDTREMARQVDQAFFGRDVPVKFKIAIAGCHNACTKPRENDIGLQGVVYPQLAADRCSLCGLCQSICPGGAIKIIADRVTIDRQKCCGDGACVASCPTGAWTAGARGFVLYAGGKMGRRPRLGDRLFDFIPEDEVIPRINSILQVFIKYRQGNERLADTIERLGSGGFRELIPPLSREEVAAGGRD</sequence>
<evidence type="ECO:0000259" key="7">
    <source>
        <dbReference type="PROSITE" id="PS51379"/>
    </source>
</evidence>
<dbReference type="InterPro" id="IPR005117">
    <property type="entry name" value="NiRdtase/SiRdtase_haem-b_fer"/>
</dbReference>
<dbReference type="PANTHER" id="PTHR32439:SF9">
    <property type="entry name" value="BLR3264 PROTEIN"/>
    <property type="match status" value="1"/>
</dbReference>
<dbReference type="PANTHER" id="PTHR32439">
    <property type="entry name" value="FERREDOXIN--NITRITE REDUCTASE, CHLOROPLASTIC"/>
    <property type="match status" value="1"/>
</dbReference>
<feature type="domain" description="4Fe-4S ferredoxin-type" evidence="7">
    <location>
        <begin position="172"/>
        <end position="201"/>
    </location>
</feature>
<evidence type="ECO:0000256" key="6">
    <source>
        <dbReference type="ARBA" id="ARBA00023014"/>
    </source>
</evidence>
<evidence type="ECO:0000256" key="3">
    <source>
        <dbReference type="ARBA" id="ARBA00022723"/>
    </source>
</evidence>
<dbReference type="PRINTS" id="PR00397">
    <property type="entry name" value="SIROHAEM"/>
</dbReference>
<reference evidence="8" key="1">
    <citation type="journal article" date="2014" name="Gene">
        <title>Genome-guided analysis of transformation efficiency and carbon dioxide assimilation by Moorella thermoacetica Y72.</title>
        <authorList>
            <person name="Tsukahara K."/>
            <person name="Kita A."/>
            <person name="Nakashimada Y."/>
            <person name="Hoshino T."/>
            <person name="Murakami K."/>
        </authorList>
    </citation>
    <scope>NUCLEOTIDE SEQUENCE [LARGE SCALE GENOMIC DNA]</scope>
    <source>
        <strain evidence="8">Y72</strain>
    </source>
</reference>
<name>A0A0S6U834_NEOTH</name>
<dbReference type="InterPro" id="IPR036136">
    <property type="entry name" value="Nit/Sulf_reduc_fer-like_dom_sf"/>
</dbReference>
<keyword evidence="2" id="KW-0349">Heme</keyword>
<dbReference type="SUPFAM" id="SSF56014">
    <property type="entry name" value="Nitrite and sulphite reductase 4Fe-4S domain-like"/>
    <property type="match status" value="1"/>
</dbReference>
<accession>A0A0S6U834</accession>
<gene>
    <name evidence="8" type="ORF">MTY_0484</name>
</gene>
<dbReference type="InterPro" id="IPR017896">
    <property type="entry name" value="4Fe4S_Fe-S-bd"/>
</dbReference>
<evidence type="ECO:0000256" key="4">
    <source>
        <dbReference type="ARBA" id="ARBA00023002"/>
    </source>
</evidence>
<dbReference type="GO" id="GO:0020037">
    <property type="term" value="F:heme binding"/>
    <property type="evidence" value="ECO:0007669"/>
    <property type="project" value="InterPro"/>
</dbReference>
<dbReference type="InterPro" id="IPR017900">
    <property type="entry name" value="4Fe4S_Fe_S_CS"/>
</dbReference>
<dbReference type="Proteomes" id="UP000063718">
    <property type="component" value="Unassembled WGS sequence"/>
</dbReference>
<dbReference type="AlphaFoldDB" id="A0A0S6U834"/>
<dbReference type="InterPro" id="IPR006066">
    <property type="entry name" value="NO2/SO3_Rdtase_FeS/sirohaem_BS"/>
</dbReference>
<evidence type="ECO:0000313" key="8">
    <source>
        <dbReference type="EMBL" id="GAF25154.1"/>
    </source>
</evidence>
<proteinExistence type="predicted"/>
<keyword evidence="5" id="KW-0408">Iron</keyword>
<keyword evidence="6" id="KW-0411">Iron-sulfur</keyword>
<evidence type="ECO:0000256" key="5">
    <source>
        <dbReference type="ARBA" id="ARBA00023004"/>
    </source>
</evidence>
<dbReference type="GO" id="GO:0046872">
    <property type="term" value="F:metal ion binding"/>
    <property type="evidence" value="ECO:0007669"/>
    <property type="project" value="UniProtKB-KW"/>
</dbReference>
<organism evidence="8">
    <name type="scientific">Moorella thermoacetica Y72</name>
    <dbReference type="NCBI Taxonomy" id="1325331"/>
    <lineage>
        <taxon>Bacteria</taxon>
        <taxon>Bacillati</taxon>
        <taxon>Bacillota</taxon>
        <taxon>Clostridia</taxon>
        <taxon>Neomoorellales</taxon>
        <taxon>Neomoorellaceae</taxon>
        <taxon>Neomoorella</taxon>
    </lineage>
</organism>
<dbReference type="Pfam" id="PF03460">
    <property type="entry name" value="NIR_SIR_ferr"/>
    <property type="match status" value="1"/>
</dbReference>
<evidence type="ECO:0000256" key="2">
    <source>
        <dbReference type="ARBA" id="ARBA00022617"/>
    </source>
</evidence>
<dbReference type="Gene3D" id="3.30.70.20">
    <property type="match status" value="1"/>
</dbReference>
<keyword evidence="1" id="KW-0004">4Fe-4S</keyword>
<dbReference type="SUPFAM" id="SSF54862">
    <property type="entry name" value="4Fe-4S ferredoxins"/>
    <property type="match status" value="1"/>
</dbReference>
<protein>
    <submittedName>
        <fullName evidence="8">Dissimilatory sulfite reductase (Desulfoviridin), alpha and beta subunits</fullName>
    </submittedName>
</protein>
<dbReference type="InterPro" id="IPR051329">
    <property type="entry name" value="NIR_SIR_4Fe-4S"/>
</dbReference>
<feature type="domain" description="4Fe-4S ferredoxin-type" evidence="7">
    <location>
        <begin position="202"/>
        <end position="230"/>
    </location>
</feature>
<dbReference type="GO" id="GO:0051539">
    <property type="term" value="F:4 iron, 4 sulfur cluster binding"/>
    <property type="evidence" value="ECO:0007669"/>
    <property type="project" value="UniProtKB-KW"/>
</dbReference>
<dbReference type="SUPFAM" id="SSF55124">
    <property type="entry name" value="Nitrite/Sulfite reductase N-terminal domain-like"/>
    <property type="match status" value="1"/>
</dbReference>
<dbReference type="Gene3D" id="3.30.413.10">
    <property type="entry name" value="Sulfite Reductase Hemoprotein, domain 1"/>
    <property type="match status" value="1"/>
</dbReference>
<dbReference type="Pfam" id="PF00037">
    <property type="entry name" value="Fer4"/>
    <property type="match status" value="2"/>
</dbReference>
<dbReference type="Pfam" id="PF01077">
    <property type="entry name" value="NIR_SIR"/>
    <property type="match status" value="1"/>
</dbReference>